<dbReference type="PANTHER" id="PTHR20883">
    <property type="entry name" value="PHYTANOYL-COA DIOXYGENASE DOMAIN CONTAINING 1"/>
    <property type="match status" value="1"/>
</dbReference>
<proteinExistence type="predicted"/>
<comment type="cofactor">
    <cofactor evidence="1">
        <name>Fe(2+)</name>
        <dbReference type="ChEBI" id="CHEBI:29033"/>
    </cofactor>
</comment>
<dbReference type="EMBL" id="CP041165">
    <property type="protein sequence ID" value="QOP40818.1"/>
    <property type="molecule type" value="Genomic_DNA"/>
</dbReference>
<name>A0A7M1AW47_9BACT</name>
<dbReference type="KEGG" id="smax:FJR03_03310"/>
<gene>
    <name evidence="2" type="ORF">FJR03_03310</name>
</gene>
<evidence type="ECO:0000313" key="3">
    <source>
        <dbReference type="Proteomes" id="UP000593910"/>
    </source>
</evidence>
<dbReference type="Proteomes" id="UP000593910">
    <property type="component" value="Chromosome"/>
</dbReference>
<dbReference type="AlphaFoldDB" id="A0A7M1AW47"/>
<sequence length="272" mass="31681">MKLKDNFYGKLTQIECNSDIDLYVEEIKNDGFAIIENVLTQEELNIYREKIDVVYKQQEIDFGLDKLNSIKEKNMCRMPLKYDDYFINIVTNKTVLDVVRKFLGDFFILNLQNAIINIPNEEHHQSSWHRDLPYQNYVISNPLSINALFCIDDFSIETGGTIVVPYTHKTEVLPSDKYIEKHAVTAVAKAGSVIVFDSMLFHKAGYNSSNNIRRAVNQQYQIPLLKQFYNFPKALNGKFSKDKFLAQLLGYTSQVPLDDIEWRNERIKRMSK</sequence>
<evidence type="ECO:0000256" key="1">
    <source>
        <dbReference type="ARBA" id="ARBA00001954"/>
    </source>
</evidence>
<dbReference type="Pfam" id="PF05721">
    <property type="entry name" value="PhyH"/>
    <property type="match status" value="1"/>
</dbReference>
<keyword evidence="2" id="KW-0560">Oxidoreductase</keyword>
<dbReference type="SUPFAM" id="SSF51197">
    <property type="entry name" value="Clavaminate synthase-like"/>
    <property type="match status" value="1"/>
</dbReference>
<keyword evidence="2" id="KW-0223">Dioxygenase</keyword>
<dbReference type="GO" id="GO:0005506">
    <property type="term" value="F:iron ion binding"/>
    <property type="evidence" value="ECO:0007669"/>
    <property type="project" value="UniProtKB-ARBA"/>
</dbReference>
<reference evidence="2 3" key="1">
    <citation type="submission" date="2019-06" db="EMBL/GenBank/DDBJ databases">
        <title>Sulfurimonas gotlandica sp. nov., a chemoautotrophic and psychrotolerant epsilonproteobacterium isolated from a pelagic redoxcline, and an emended description of the genus Sulfurimonas.</title>
        <authorList>
            <person name="Wang S."/>
            <person name="Jiang L."/>
            <person name="Shao Z."/>
        </authorList>
    </citation>
    <scope>NUCLEOTIDE SEQUENCE [LARGE SCALE GENOMIC DNA]</scope>
    <source>
        <strain evidence="2 3">B2</strain>
    </source>
</reference>
<dbReference type="PANTHER" id="PTHR20883:SF48">
    <property type="entry name" value="ECTOINE DIOXYGENASE"/>
    <property type="match status" value="1"/>
</dbReference>
<organism evidence="2 3">
    <name type="scientific">Sulfurimonas marina</name>
    <dbReference type="NCBI Taxonomy" id="2590551"/>
    <lineage>
        <taxon>Bacteria</taxon>
        <taxon>Pseudomonadati</taxon>
        <taxon>Campylobacterota</taxon>
        <taxon>Epsilonproteobacteria</taxon>
        <taxon>Campylobacterales</taxon>
        <taxon>Sulfurimonadaceae</taxon>
        <taxon>Sulfurimonas</taxon>
    </lineage>
</organism>
<protein>
    <submittedName>
        <fullName evidence="2">Phytanoyl-CoA dioxygenase family protein</fullName>
    </submittedName>
</protein>
<dbReference type="InterPro" id="IPR008775">
    <property type="entry name" value="Phytyl_CoA_dOase-like"/>
</dbReference>
<evidence type="ECO:0000313" key="2">
    <source>
        <dbReference type="EMBL" id="QOP40818.1"/>
    </source>
</evidence>
<dbReference type="Gene3D" id="2.60.120.620">
    <property type="entry name" value="q2cbj1_9rhob like domain"/>
    <property type="match status" value="1"/>
</dbReference>
<accession>A0A7M1AW47</accession>
<keyword evidence="3" id="KW-1185">Reference proteome</keyword>
<dbReference type="GO" id="GO:0016706">
    <property type="term" value="F:2-oxoglutarate-dependent dioxygenase activity"/>
    <property type="evidence" value="ECO:0007669"/>
    <property type="project" value="UniProtKB-ARBA"/>
</dbReference>